<dbReference type="EMBL" id="LCNM01000010">
    <property type="protein sequence ID" value="KKU56293.1"/>
    <property type="molecule type" value="Genomic_DNA"/>
</dbReference>
<sequence length="53" mass="5841">MERERNVDGGDGEESLEPNTGIYLALVIDIDGRPGEARNKTKFQFGFCSGYTS</sequence>
<organism evidence="1 2">
    <name type="scientific">Candidatus Amesbacteria bacterium GW2011_GWA2_47_11</name>
    <dbReference type="NCBI Taxonomy" id="1618357"/>
    <lineage>
        <taxon>Bacteria</taxon>
        <taxon>Candidatus Amesiibacteriota</taxon>
    </lineage>
</organism>
<protein>
    <submittedName>
        <fullName evidence="1">Uncharacterized protein</fullName>
    </submittedName>
</protein>
<evidence type="ECO:0000313" key="1">
    <source>
        <dbReference type="EMBL" id="KKU56293.1"/>
    </source>
</evidence>
<dbReference type="Proteomes" id="UP000034607">
    <property type="component" value="Unassembled WGS sequence"/>
</dbReference>
<dbReference type="AlphaFoldDB" id="A0A0G1TQ74"/>
<name>A0A0G1TQ74_9BACT</name>
<reference evidence="1 2" key="1">
    <citation type="journal article" date="2015" name="Nature">
        <title>rRNA introns, odd ribosomes, and small enigmatic genomes across a large radiation of phyla.</title>
        <authorList>
            <person name="Brown C.T."/>
            <person name="Hug L.A."/>
            <person name="Thomas B.C."/>
            <person name="Sharon I."/>
            <person name="Castelle C.J."/>
            <person name="Singh A."/>
            <person name="Wilkins M.J."/>
            <person name="Williams K.H."/>
            <person name="Banfield J.F."/>
        </authorList>
    </citation>
    <scope>NUCLEOTIDE SEQUENCE [LARGE SCALE GENOMIC DNA]</scope>
</reference>
<accession>A0A0G1TQ74</accession>
<comment type="caution">
    <text evidence="1">The sequence shown here is derived from an EMBL/GenBank/DDBJ whole genome shotgun (WGS) entry which is preliminary data.</text>
</comment>
<gene>
    <name evidence="1" type="ORF">UX78_C0010G0011</name>
</gene>
<proteinExistence type="predicted"/>
<evidence type="ECO:0000313" key="2">
    <source>
        <dbReference type="Proteomes" id="UP000034607"/>
    </source>
</evidence>